<evidence type="ECO:0000313" key="2">
    <source>
        <dbReference type="Proteomes" id="UP000261580"/>
    </source>
</evidence>
<dbReference type="GeneTree" id="ENSGT01140000284961"/>
<keyword evidence="2" id="KW-1185">Reference proteome</keyword>
<dbReference type="SUPFAM" id="SSF57850">
    <property type="entry name" value="RING/U-box"/>
    <property type="match status" value="1"/>
</dbReference>
<dbReference type="Ensembl" id="ENSNBRT00000032273.1">
    <property type="protein sequence ID" value="ENSNBRP00000031477.1"/>
    <property type="gene ID" value="ENSNBRG00000023924.1"/>
</dbReference>
<dbReference type="OMA" id="CHEIDIC"/>
<accession>A0A3Q4IGC6</accession>
<dbReference type="AlphaFoldDB" id="A0A3Q4IGC6"/>
<sequence length="185" mass="21280">MLLKGFSRLLYQLVSLMHPTFPFFLKLWLWYISSCITCCPTSVSIENESDLNVLCKVCTAVKGRLFEFCWQCLREWKGARPRKDRCGNRGCCNQSLETLNKCPTITFGSVKECPSVRACPTCGLLLEHSKMYCKSVHCPRCNVTFCFVCLKSSSTCLITRFKVESQSLNKYETREHHDAFRLSLD</sequence>
<organism evidence="1 2">
    <name type="scientific">Neolamprologus brichardi</name>
    <name type="common">Fairy cichlid</name>
    <name type="synonym">Lamprologus brichardi</name>
    <dbReference type="NCBI Taxonomy" id="32507"/>
    <lineage>
        <taxon>Eukaryota</taxon>
        <taxon>Metazoa</taxon>
        <taxon>Chordata</taxon>
        <taxon>Craniata</taxon>
        <taxon>Vertebrata</taxon>
        <taxon>Euteleostomi</taxon>
        <taxon>Actinopterygii</taxon>
        <taxon>Neopterygii</taxon>
        <taxon>Teleostei</taxon>
        <taxon>Neoteleostei</taxon>
        <taxon>Acanthomorphata</taxon>
        <taxon>Ovalentaria</taxon>
        <taxon>Cichlomorphae</taxon>
        <taxon>Cichliformes</taxon>
        <taxon>Cichlidae</taxon>
        <taxon>African cichlids</taxon>
        <taxon>Pseudocrenilabrinae</taxon>
        <taxon>Lamprologini</taxon>
        <taxon>Neolamprologus</taxon>
    </lineage>
</organism>
<reference evidence="1" key="2">
    <citation type="submission" date="2025-09" db="UniProtKB">
        <authorList>
            <consortium name="Ensembl"/>
        </authorList>
    </citation>
    <scope>IDENTIFICATION</scope>
</reference>
<evidence type="ECO:0008006" key="3">
    <source>
        <dbReference type="Google" id="ProtNLM"/>
    </source>
</evidence>
<reference evidence="1" key="1">
    <citation type="submission" date="2025-08" db="UniProtKB">
        <authorList>
            <consortium name="Ensembl"/>
        </authorList>
    </citation>
    <scope>IDENTIFICATION</scope>
</reference>
<dbReference type="Proteomes" id="UP000261580">
    <property type="component" value="Unassembled WGS sequence"/>
</dbReference>
<dbReference type="STRING" id="32507.ENSNBRP00000031477"/>
<evidence type="ECO:0000313" key="1">
    <source>
        <dbReference type="Ensembl" id="ENSNBRP00000031477.1"/>
    </source>
</evidence>
<name>A0A3Q4IGC6_NEOBR</name>
<dbReference type="Gene3D" id="1.20.120.1750">
    <property type="match status" value="1"/>
</dbReference>
<protein>
    <recommendedName>
        <fullName evidence="3">RBR-type E3 ubiquitin transferase</fullName>
    </recommendedName>
</protein>
<proteinExistence type="predicted"/>
<dbReference type="Bgee" id="ENSNBRG00000023924">
    <property type="expression patterns" value="Expressed in zone of skin and 3 other cell types or tissues"/>
</dbReference>